<keyword evidence="2" id="KW-1185">Reference proteome</keyword>
<name>A0ACC2I4G1_9PLEO</name>
<evidence type="ECO:0000313" key="1">
    <source>
        <dbReference type="EMBL" id="KAJ8109859.1"/>
    </source>
</evidence>
<reference evidence="1" key="1">
    <citation type="submission" date="2022-11" db="EMBL/GenBank/DDBJ databases">
        <title>Genome Sequence of Boeremia exigua.</title>
        <authorList>
            <person name="Buettner E."/>
        </authorList>
    </citation>
    <scope>NUCLEOTIDE SEQUENCE</scope>
    <source>
        <strain evidence="1">CU02</strain>
    </source>
</reference>
<dbReference type="EMBL" id="JAPHNI010000563">
    <property type="protein sequence ID" value="KAJ8109859.1"/>
    <property type="molecule type" value="Genomic_DNA"/>
</dbReference>
<evidence type="ECO:0000313" key="2">
    <source>
        <dbReference type="Proteomes" id="UP001153331"/>
    </source>
</evidence>
<sequence>MVSVSIRGNAGSSERVDASLPEAWPLVSKSPRPATITTTRTPPPSTLLWFSPPGLYTLEQHGQLAAADAIAIIDAHATQHGICHTMSSPIALDFASAPRPTSPVNNAASGSTTARPASPKPPGGPATVMRRKAAADRAEKVSNQRPSSTRAAGAGGSSSTMLRLYTDESPGLKVDPVVVMTLSVVFIFSVVALHVMAKVARRFTA</sequence>
<dbReference type="Proteomes" id="UP001153331">
    <property type="component" value="Unassembled WGS sequence"/>
</dbReference>
<accession>A0ACC2I4G1</accession>
<gene>
    <name evidence="1" type="ORF">OPT61_g7149</name>
</gene>
<proteinExistence type="predicted"/>
<comment type="caution">
    <text evidence="1">The sequence shown here is derived from an EMBL/GenBank/DDBJ whole genome shotgun (WGS) entry which is preliminary data.</text>
</comment>
<organism evidence="1 2">
    <name type="scientific">Boeremia exigua</name>
    <dbReference type="NCBI Taxonomy" id="749465"/>
    <lineage>
        <taxon>Eukaryota</taxon>
        <taxon>Fungi</taxon>
        <taxon>Dikarya</taxon>
        <taxon>Ascomycota</taxon>
        <taxon>Pezizomycotina</taxon>
        <taxon>Dothideomycetes</taxon>
        <taxon>Pleosporomycetidae</taxon>
        <taxon>Pleosporales</taxon>
        <taxon>Pleosporineae</taxon>
        <taxon>Didymellaceae</taxon>
        <taxon>Boeremia</taxon>
    </lineage>
</organism>
<protein>
    <submittedName>
        <fullName evidence="1">Uncharacterized protein</fullName>
    </submittedName>
</protein>